<feature type="non-terminal residue" evidence="1">
    <location>
        <position position="69"/>
    </location>
</feature>
<dbReference type="EMBL" id="JXTC01000108">
    <property type="protein sequence ID" value="PON88145.1"/>
    <property type="molecule type" value="Genomic_DNA"/>
</dbReference>
<gene>
    <name evidence="1" type="ORF">TorRG33x02_159740</name>
</gene>
<organism evidence="1 2">
    <name type="scientific">Trema orientale</name>
    <name type="common">Charcoal tree</name>
    <name type="synonym">Celtis orientalis</name>
    <dbReference type="NCBI Taxonomy" id="63057"/>
    <lineage>
        <taxon>Eukaryota</taxon>
        <taxon>Viridiplantae</taxon>
        <taxon>Streptophyta</taxon>
        <taxon>Embryophyta</taxon>
        <taxon>Tracheophyta</taxon>
        <taxon>Spermatophyta</taxon>
        <taxon>Magnoliopsida</taxon>
        <taxon>eudicotyledons</taxon>
        <taxon>Gunneridae</taxon>
        <taxon>Pentapetalae</taxon>
        <taxon>rosids</taxon>
        <taxon>fabids</taxon>
        <taxon>Rosales</taxon>
        <taxon>Cannabaceae</taxon>
        <taxon>Trema</taxon>
    </lineage>
</organism>
<dbReference type="InParanoid" id="A0A2P5ERN8"/>
<dbReference type="Proteomes" id="UP000237000">
    <property type="component" value="Unassembled WGS sequence"/>
</dbReference>
<dbReference type="AlphaFoldDB" id="A0A2P5ERN8"/>
<name>A0A2P5ERN8_TREOI</name>
<evidence type="ECO:0000313" key="1">
    <source>
        <dbReference type="EMBL" id="PON88145.1"/>
    </source>
</evidence>
<evidence type="ECO:0000313" key="2">
    <source>
        <dbReference type="Proteomes" id="UP000237000"/>
    </source>
</evidence>
<reference evidence="2" key="1">
    <citation type="submission" date="2016-06" db="EMBL/GenBank/DDBJ databases">
        <title>Parallel loss of symbiosis genes in relatives of nitrogen-fixing non-legume Parasponia.</title>
        <authorList>
            <person name="Van Velzen R."/>
            <person name="Holmer R."/>
            <person name="Bu F."/>
            <person name="Rutten L."/>
            <person name="Van Zeijl A."/>
            <person name="Liu W."/>
            <person name="Santuari L."/>
            <person name="Cao Q."/>
            <person name="Sharma T."/>
            <person name="Shen D."/>
            <person name="Roswanjaya Y."/>
            <person name="Wardhani T."/>
            <person name="Kalhor M.S."/>
            <person name="Jansen J."/>
            <person name="Van den Hoogen J."/>
            <person name="Gungor B."/>
            <person name="Hartog M."/>
            <person name="Hontelez J."/>
            <person name="Verver J."/>
            <person name="Yang W.-C."/>
            <person name="Schijlen E."/>
            <person name="Repin R."/>
            <person name="Schilthuizen M."/>
            <person name="Schranz E."/>
            <person name="Heidstra R."/>
            <person name="Miyata K."/>
            <person name="Fedorova E."/>
            <person name="Kohlen W."/>
            <person name="Bisseling T."/>
            <person name="Smit S."/>
            <person name="Geurts R."/>
        </authorList>
    </citation>
    <scope>NUCLEOTIDE SEQUENCE [LARGE SCALE GENOMIC DNA]</scope>
    <source>
        <strain evidence="2">cv. RG33-2</strain>
    </source>
</reference>
<proteinExistence type="predicted"/>
<accession>A0A2P5ERN8</accession>
<protein>
    <submittedName>
        <fullName evidence="1">Uncharacterized protein</fullName>
    </submittedName>
</protein>
<sequence length="69" mass="7386">MAPFSCLHLRNTYLDAQPIHTWHTAAITSLLEKTGYGVESATCDYGLVDASGDCGIGGEIVEEEIDIGE</sequence>
<keyword evidence="2" id="KW-1185">Reference proteome</keyword>
<comment type="caution">
    <text evidence="1">The sequence shown here is derived from an EMBL/GenBank/DDBJ whole genome shotgun (WGS) entry which is preliminary data.</text>
</comment>